<evidence type="ECO:0000256" key="1">
    <source>
        <dbReference type="SAM" id="Phobius"/>
    </source>
</evidence>
<dbReference type="EMBL" id="QCYY01000996">
    <property type="protein sequence ID" value="ROT81273.1"/>
    <property type="molecule type" value="Genomic_DNA"/>
</dbReference>
<keyword evidence="3" id="KW-1185">Reference proteome</keyword>
<feature type="transmembrane region" description="Helical" evidence="1">
    <location>
        <begin position="111"/>
        <end position="138"/>
    </location>
</feature>
<dbReference type="AlphaFoldDB" id="A0A423TXT6"/>
<dbReference type="PANTHER" id="PTHR36694:SF11">
    <property type="entry name" value="LP21121P-RELATED"/>
    <property type="match status" value="1"/>
</dbReference>
<reference evidence="2 3" key="1">
    <citation type="submission" date="2018-04" db="EMBL/GenBank/DDBJ databases">
        <authorList>
            <person name="Zhang X."/>
            <person name="Yuan J."/>
            <person name="Li F."/>
            <person name="Xiang J."/>
        </authorList>
    </citation>
    <scope>NUCLEOTIDE SEQUENCE [LARGE SCALE GENOMIC DNA]</scope>
    <source>
        <tissue evidence="2">Muscle</tissue>
    </source>
</reference>
<keyword evidence="1" id="KW-0472">Membrane</keyword>
<dbReference type="OrthoDB" id="6365357at2759"/>
<feature type="transmembrane region" description="Helical" evidence="1">
    <location>
        <begin position="77"/>
        <end position="99"/>
    </location>
</feature>
<organism evidence="2 3">
    <name type="scientific">Penaeus vannamei</name>
    <name type="common">Whiteleg shrimp</name>
    <name type="synonym">Litopenaeus vannamei</name>
    <dbReference type="NCBI Taxonomy" id="6689"/>
    <lineage>
        <taxon>Eukaryota</taxon>
        <taxon>Metazoa</taxon>
        <taxon>Ecdysozoa</taxon>
        <taxon>Arthropoda</taxon>
        <taxon>Crustacea</taxon>
        <taxon>Multicrustacea</taxon>
        <taxon>Malacostraca</taxon>
        <taxon>Eumalacostraca</taxon>
        <taxon>Eucarida</taxon>
        <taxon>Decapoda</taxon>
        <taxon>Dendrobranchiata</taxon>
        <taxon>Penaeoidea</taxon>
        <taxon>Penaeidae</taxon>
        <taxon>Penaeus</taxon>
    </lineage>
</organism>
<name>A0A423TXT6_PENVA</name>
<evidence type="ECO:0000313" key="2">
    <source>
        <dbReference type="EMBL" id="ROT81273.1"/>
    </source>
</evidence>
<keyword evidence="1" id="KW-0812">Transmembrane</keyword>
<protein>
    <submittedName>
        <fullName evidence="2">Uncharacterized protein</fullName>
    </submittedName>
</protein>
<feature type="transmembrane region" description="Helical" evidence="1">
    <location>
        <begin position="18"/>
        <end position="39"/>
    </location>
</feature>
<proteinExistence type="predicted"/>
<dbReference type="PANTHER" id="PTHR36694">
    <property type="entry name" value="PASIFLORA 1, ISOFORM A-RELATED"/>
    <property type="match status" value="1"/>
</dbReference>
<evidence type="ECO:0000313" key="3">
    <source>
        <dbReference type="Proteomes" id="UP000283509"/>
    </source>
</evidence>
<reference evidence="2 3" key="2">
    <citation type="submission" date="2019-01" db="EMBL/GenBank/DDBJ databases">
        <title>The decoding of complex shrimp genome reveals the adaptation for benthos swimmer, frequently molting mechanism and breeding impact on genome.</title>
        <authorList>
            <person name="Sun Y."/>
            <person name="Gao Y."/>
            <person name="Yu Y."/>
        </authorList>
    </citation>
    <scope>NUCLEOTIDE SEQUENCE [LARGE SCALE GENOMIC DNA]</scope>
    <source>
        <tissue evidence="2">Muscle</tissue>
    </source>
</reference>
<sequence length="183" mass="20732">MVWAPSTCCGIGRRTASYIIASITAIYCTWDLVMSIHYISNGRFDYVMRDMCMKLTDDSFQDGLQDGKCFDAAHKPFIGLISARLVMEILHVIFSFLLIHGVRKNIPRLMVPYMVLMLIAIILLTLTTAFLVVVLMFFSVRASLIAALIAVVIFIMTYFNLVVRALYKEMNEPLKNNFTALKA</sequence>
<gene>
    <name evidence="2" type="ORF">C7M84_025561</name>
</gene>
<feature type="transmembrane region" description="Helical" evidence="1">
    <location>
        <begin position="144"/>
        <end position="167"/>
    </location>
</feature>
<keyword evidence="1" id="KW-1133">Transmembrane helix</keyword>
<comment type="caution">
    <text evidence="2">The sequence shown here is derived from an EMBL/GenBank/DDBJ whole genome shotgun (WGS) entry which is preliminary data.</text>
</comment>
<accession>A0A423TXT6</accession>
<dbReference type="Proteomes" id="UP000283509">
    <property type="component" value="Unassembled WGS sequence"/>
</dbReference>